<reference evidence="2" key="1">
    <citation type="submission" date="2020-04" db="EMBL/GenBank/DDBJ databases">
        <title>Deep metagenomics examines the oral microbiome during advanced dental caries in children, revealing novel taxa and co-occurrences with host molecules.</title>
        <authorList>
            <person name="Baker J.L."/>
            <person name="Morton J.T."/>
            <person name="Dinis M."/>
            <person name="Alvarez R."/>
            <person name="Tran N.C."/>
            <person name="Knight R."/>
            <person name="Edlund A."/>
        </authorList>
    </citation>
    <scope>NUCLEOTIDE SEQUENCE</scope>
    <source>
        <strain evidence="2">JCVI_32_bin.50</strain>
    </source>
</reference>
<dbReference type="EMBL" id="JABZTM010000001">
    <property type="protein sequence ID" value="MBF1445765.1"/>
    <property type="molecule type" value="Genomic_DNA"/>
</dbReference>
<evidence type="ECO:0008006" key="4">
    <source>
        <dbReference type="Google" id="ProtNLM"/>
    </source>
</evidence>
<evidence type="ECO:0000313" key="3">
    <source>
        <dbReference type="Proteomes" id="UP000787419"/>
    </source>
</evidence>
<organism evidence="2 3">
    <name type="scientific">Prevotella nigrescens</name>
    <dbReference type="NCBI Taxonomy" id="28133"/>
    <lineage>
        <taxon>Bacteria</taxon>
        <taxon>Pseudomonadati</taxon>
        <taxon>Bacteroidota</taxon>
        <taxon>Bacteroidia</taxon>
        <taxon>Bacteroidales</taxon>
        <taxon>Prevotellaceae</taxon>
        <taxon>Prevotella</taxon>
    </lineage>
</organism>
<comment type="caution">
    <text evidence="2">The sequence shown here is derived from an EMBL/GenBank/DDBJ whole genome shotgun (WGS) entry which is preliminary data.</text>
</comment>
<sequence>MKKLLKTLALLAFIVFSLNCQARKNPHSGIPKWIVSKTKGTKVARINADFSAILTDDRVQFIGFIGSDYQNLKVSLQKVSKQDNTRYNVSGISVVRGNRCHFKGTISIIANREFVKPTYGIDDSMKGKFKRRGCCIAKYNLKENVDEKGGGCFTGYLLFFWYETKQGTIMYDDIDDYSDSYCNNLYSGTWQSYKTKKRKPCAWGQYRIPNSGDLDIGAAEFSVNPKYLQNGWQESDDSPSFP</sequence>
<name>A0A9D5WVW1_9BACT</name>
<dbReference type="RefSeq" id="WP_278488585.1">
    <property type="nucleotide sequence ID" value="NZ_CAJZDG010000056.1"/>
</dbReference>
<dbReference type="AlphaFoldDB" id="A0A9D5WVW1"/>
<accession>A0A9D5WVW1</accession>
<protein>
    <recommendedName>
        <fullName evidence="4">Lipoprotein</fullName>
    </recommendedName>
</protein>
<evidence type="ECO:0000256" key="1">
    <source>
        <dbReference type="SAM" id="SignalP"/>
    </source>
</evidence>
<feature type="chain" id="PRO_5039173191" description="Lipoprotein" evidence="1">
    <location>
        <begin position="23"/>
        <end position="242"/>
    </location>
</feature>
<dbReference type="Proteomes" id="UP000787419">
    <property type="component" value="Unassembled WGS sequence"/>
</dbReference>
<proteinExistence type="predicted"/>
<keyword evidence="1" id="KW-0732">Signal</keyword>
<feature type="signal peptide" evidence="1">
    <location>
        <begin position="1"/>
        <end position="22"/>
    </location>
</feature>
<gene>
    <name evidence="2" type="ORF">HXN55_00040</name>
</gene>
<evidence type="ECO:0000313" key="2">
    <source>
        <dbReference type="EMBL" id="MBF1445765.1"/>
    </source>
</evidence>